<accession>A0AA36FV41</accession>
<proteinExistence type="predicted"/>
<feature type="region of interest" description="Disordered" evidence="1">
    <location>
        <begin position="1"/>
        <end position="24"/>
    </location>
</feature>
<evidence type="ECO:0000313" key="3">
    <source>
        <dbReference type="Proteomes" id="UP001177023"/>
    </source>
</evidence>
<keyword evidence="3" id="KW-1185">Reference proteome</keyword>
<reference evidence="2" key="1">
    <citation type="submission" date="2023-06" db="EMBL/GenBank/DDBJ databases">
        <authorList>
            <person name="Delattre M."/>
        </authorList>
    </citation>
    <scope>NUCLEOTIDE SEQUENCE</scope>
    <source>
        <strain evidence="2">AF72</strain>
    </source>
</reference>
<sequence>MKVENSRFYLDETEMSSEEQEKGPMKHFRRLSDFLHNYNKAECASCAKVQLENERLETVLQMKMAEYHLMEKAMNRVKEAYVEACLEISELKQQLEAMKKQQDDCESSNSTLSKSYSESSL</sequence>
<dbReference type="AlphaFoldDB" id="A0AA36FV41"/>
<protein>
    <submittedName>
        <fullName evidence="2">Uncharacterized protein</fullName>
    </submittedName>
</protein>
<feature type="region of interest" description="Disordered" evidence="1">
    <location>
        <begin position="97"/>
        <end position="121"/>
    </location>
</feature>
<comment type="caution">
    <text evidence="2">The sequence shown here is derived from an EMBL/GenBank/DDBJ whole genome shotgun (WGS) entry which is preliminary data.</text>
</comment>
<dbReference type="Proteomes" id="UP001177023">
    <property type="component" value="Unassembled WGS sequence"/>
</dbReference>
<dbReference type="EMBL" id="CATQJA010001718">
    <property type="protein sequence ID" value="CAJ0568330.1"/>
    <property type="molecule type" value="Genomic_DNA"/>
</dbReference>
<feature type="non-terminal residue" evidence="2">
    <location>
        <position position="1"/>
    </location>
</feature>
<name>A0AA36FV41_9BILA</name>
<feature type="compositionally biased region" description="Low complexity" evidence="1">
    <location>
        <begin position="107"/>
        <end position="121"/>
    </location>
</feature>
<evidence type="ECO:0000256" key="1">
    <source>
        <dbReference type="SAM" id="MobiDB-lite"/>
    </source>
</evidence>
<gene>
    <name evidence="2" type="ORF">MSPICULIGERA_LOCUS6852</name>
</gene>
<organism evidence="2 3">
    <name type="scientific">Mesorhabditis spiculigera</name>
    <dbReference type="NCBI Taxonomy" id="96644"/>
    <lineage>
        <taxon>Eukaryota</taxon>
        <taxon>Metazoa</taxon>
        <taxon>Ecdysozoa</taxon>
        <taxon>Nematoda</taxon>
        <taxon>Chromadorea</taxon>
        <taxon>Rhabditida</taxon>
        <taxon>Rhabditina</taxon>
        <taxon>Rhabditomorpha</taxon>
        <taxon>Rhabditoidea</taxon>
        <taxon>Rhabditidae</taxon>
        <taxon>Mesorhabditinae</taxon>
        <taxon>Mesorhabditis</taxon>
    </lineage>
</organism>
<evidence type="ECO:0000313" key="2">
    <source>
        <dbReference type="EMBL" id="CAJ0568330.1"/>
    </source>
</evidence>